<dbReference type="SMART" id="SM00220">
    <property type="entry name" value="S_TKc"/>
    <property type="match status" value="1"/>
</dbReference>
<dbReference type="Gene3D" id="1.10.510.10">
    <property type="entry name" value="Transferase(Phosphotransferase) domain 1"/>
    <property type="match status" value="1"/>
</dbReference>
<dbReference type="GO" id="GO:0036498">
    <property type="term" value="P:IRE1-mediated unfolded protein response"/>
    <property type="evidence" value="ECO:0007669"/>
    <property type="project" value="TreeGrafter"/>
</dbReference>
<dbReference type="EC" id="2.7.11.1" evidence="2"/>
<gene>
    <name evidence="20" type="ORF">PSAL00342_LOCUS5851</name>
</gene>
<dbReference type="SMART" id="SM00356">
    <property type="entry name" value="ZnF_C3H1"/>
    <property type="match status" value="2"/>
</dbReference>
<dbReference type="InterPro" id="IPR011047">
    <property type="entry name" value="Quinoprotein_ADH-like_sf"/>
</dbReference>
<dbReference type="Gene3D" id="1.20.1440.180">
    <property type="entry name" value="KEN domain"/>
    <property type="match status" value="1"/>
</dbReference>
<feature type="zinc finger region" description="C3H1-type" evidence="15">
    <location>
        <begin position="990"/>
        <end position="1018"/>
    </location>
</feature>
<evidence type="ECO:0000256" key="15">
    <source>
        <dbReference type="PROSITE-ProRule" id="PRU00723"/>
    </source>
</evidence>
<dbReference type="InterPro" id="IPR008271">
    <property type="entry name" value="Ser/Thr_kinase_AS"/>
</dbReference>
<dbReference type="CDD" id="cd10422">
    <property type="entry name" value="RNase_Ire1"/>
    <property type="match status" value="1"/>
</dbReference>
<feature type="domain" description="Protein kinase" evidence="17">
    <location>
        <begin position="518"/>
        <end position="813"/>
    </location>
</feature>
<dbReference type="InterPro" id="IPR002372">
    <property type="entry name" value="PQQ_rpt_dom"/>
</dbReference>
<dbReference type="Gene3D" id="3.30.200.20">
    <property type="entry name" value="Phosphorylase Kinase, domain 1"/>
    <property type="match status" value="1"/>
</dbReference>
<keyword evidence="9 15" id="KW-0863">Zinc-finger</keyword>
<dbReference type="Pfam" id="PF00642">
    <property type="entry name" value="zf-CCCH"/>
    <property type="match status" value="2"/>
</dbReference>
<dbReference type="GO" id="GO:0004521">
    <property type="term" value="F:RNA endonuclease activity"/>
    <property type="evidence" value="ECO:0007669"/>
    <property type="project" value="InterPro"/>
</dbReference>
<keyword evidence="10" id="KW-0418">Kinase</keyword>
<dbReference type="Pfam" id="PF06479">
    <property type="entry name" value="Ribonuc_2-5A"/>
    <property type="match status" value="1"/>
</dbReference>
<keyword evidence="7" id="KW-0732">Signal</keyword>
<evidence type="ECO:0000256" key="11">
    <source>
        <dbReference type="ARBA" id="ARBA00022833"/>
    </source>
</evidence>
<keyword evidence="12" id="KW-0067">ATP-binding</keyword>
<reference evidence="20" key="1">
    <citation type="submission" date="2021-01" db="EMBL/GenBank/DDBJ databases">
        <authorList>
            <person name="Corre E."/>
            <person name="Pelletier E."/>
            <person name="Niang G."/>
            <person name="Scheremetjew M."/>
            <person name="Finn R."/>
            <person name="Kale V."/>
            <person name="Holt S."/>
            <person name="Cochrane G."/>
            <person name="Meng A."/>
            <person name="Brown T."/>
            <person name="Cohen L."/>
        </authorList>
    </citation>
    <scope>NUCLEOTIDE SEQUENCE</scope>
    <source>
        <strain evidence="20">CCMP1897</strain>
    </source>
</reference>
<keyword evidence="11 15" id="KW-0862">Zinc</keyword>
<feature type="domain" description="C3H1-type" evidence="18">
    <location>
        <begin position="1031"/>
        <end position="1059"/>
    </location>
</feature>
<evidence type="ECO:0000256" key="12">
    <source>
        <dbReference type="ARBA" id="ARBA00022840"/>
    </source>
</evidence>
<dbReference type="GO" id="GO:0051082">
    <property type="term" value="F:unfolded protein binding"/>
    <property type="evidence" value="ECO:0007669"/>
    <property type="project" value="TreeGrafter"/>
</dbReference>
<dbReference type="InterPro" id="IPR036855">
    <property type="entry name" value="Znf_CCCH_sf"/>
</dbReference>
<keyword evidence="8" id="KW-0547">Nucleotide-binding</keyword>
<dbReference type="InterPro" id="IPR000571">
    <property type="entry name" value="Znf_CCCH"/>
</dbReference>
<evidence type="ECO:0000256" key="14">
    <source>
        <dbReference type="ARBA" id="ARBA00023136"/>
    </source>
</evidence>
<feature type="transmembrane region" description="Helical" evidence="16">
    <location>
        <begin position="435"/>
        <end position="458"/>
    </location>
</feature>
<keyword evidence="3" id="KW-0723">Serine/threonine-protein kinase</keyword>
<dbReference type="FunFam" id="3.30.200.20:FF:000077">
    <property type="entry name" value="Putative Serine/threonine-protein kinase/endoribonuclease IRE1"/>
    <property type="match status" value="1"/>
</dbReference>
<evidence type="ECO:0000256" key="9">
    <source>
        <dbReference type="ARBA" id="ARBA00022771"/>
    </source>
</evidence>
<keyword evidence="14 16" id="KW-0472">Membrane</keyword>
<dbReference type="Pfam" id="PF00069">
    <property type="entry name" value="Pkinase"/>
    <property type="match status" value="1"/>
</dbReference>
<dbReference type="GO" id="GO:1990604">
    <property type="term" value="C:IRE1-TRAF2-ASK1 complex"/>
    <property type="evidence" value="ECO:0007669"/>
    <property type="project" value="TreeGrafter"/>
</dbReference>
<evidence type="ECO:0000256" key="2">
    <source>
        <dbReference type="ARBA" id="ARBA00012513"/>
    </source>
</evidence>
<dbReference type="InterPro" id="IPR000719">
    <property type="entry name" value="Prot_kinase_dom"/>
</dbReference>
<evidence type="ECO:0000256" key="1">
    <source>
        <dbReference type="ARBA" id="ARBA00004479"/>
    </source>
</evidence>
<dbReference type="GO" id="GO:0004674">
    <property type="term" value="F:protein serine/threonine kinase activity"/>
    <property type="evidence" value="ECO:0007669"/>
    <property type="project" value="UniProtKB-KW"/>
</dbReference>
<dbReference type="AlphaFoldDB" id="A0A7S3UGJ2"/>
<dbReference type="InterPro" id="IPR045133">
    <property type="entry name" value="IRE1/2-like"/>
</dbReference>
<protein>
    <recommendedName>
        <fullName evidence="2">non-specific serine/threonine protein kinase</fullName>
        <ecNumber evidence="2">2.7.11.1</ecNumber>
    </recommendedName>
</protein>
<evidence type="ECO:0000256" key="6">
    <source>
        <dbReference type="ARBA" id="ARBA00022723"/>
    </source>
</evidence>
<feature type="zinc finger region" description="C3H1-type" evidence="15">
    <location>
        <begin position="1031"/>
        <end position="1059"/>
    </location>
</feature>
<dbReference type="Pfam" id="PF13360">
    <property type="entry name" value="PQQ_2"/>
    <property type="match status" value="1"/>
</dbReference>
<dbReference type="SUPFAM" id="SSF56112">
    <property type="entry name" value="Protein kinase-like (PK-like)"/>
    <property type="match status" value="1"/>
</dbReference>
<feature type="domain" description="C3H1-type" evidence="18">
    <location>
        <begin position="990"/>
        <end position="1018"/>
    </location>
</feature>
<evidence type="ECO:0000256" key="4">
    <source>
        <dbReference type="ARBA" id="ARBA00022679"/>
    </source>
</evidence>
<evidence type="ECO:0000256" key="8">
    <source>
        <dbReference type="ARBA" id="ARBA00022741"/>
    </source>
</evidence>
<evidence type="ECO:0000256" key="3">
    <source>
        <dbReference type="ARBA" id="ARBA00022527"/>
    </source>
</evidence>
<dbReference type="Gene3D" id="2.130.10.10">
    <property type="entry name" value="YVTN repeat-like/Quinoprotein amine dehydrogenase"/>
    <property type="match status" value="1"/>
</dbReference>
<dbReference type="SMART" id="SM00580">
    <property type="entry name" value="PUG"/>
    <property type="match status" value="1"/>
</dbReference>
<dbReference type="GO" id="GO:0005524">
    <property type="term" value="F:ATP binding"/>
    <property type="evidence" value="ECO:0007669"/>
    <property type="project" value="UniProtKB-KW"/>
</dbReference>
<evidence type="ECO:0000313" key="20">
    <source>
        <dbReference type="EMBL" id="CAE0612016.1"/>
    </source>
</evidence>
<dbReference type="PROSITE" id="PS51392">
    <property type="entry name" value="KEN"/>
    <property type="match status" value="1"/>
</dbReference>
<dbReference type="PANTHER" id="PTHR13954:SF6">
    <property type="entry name" value="NON-SPECIFIC SERINE_THREONINE PROTEIN KINASE"/>
    <property type="match status" value="1"/>
</dbReference>
<dbReference type="GO" id="GO:0008270">
    <property type="term" value="F:zinc ion binding"/>
    <property type="evidence" value="ECO:0007669"/>
    <property type="project" value="UniProtKB-KW"/>
</dbReference>
<evidence type="ECO:0000259" key="19">
    <source>
        <dbReference type="PROSITE" id="PS51392"/>
    </source>
</evidence>
<dbReference type="PROSITE" id="PS50011">
    <property type="entry name" value="PROTEIN_KINASE_DOM"/>
    <property type="match status" value="1"/>
</dbReference>
<keyword evidence="13 16" id="KW-1133">Transmembrane helix</keyword>
<dbReference type="InterPro" id="IPR011009">
    <property type="entry name" value="Kinase-like_dom_sf"/>
</dbReference>
<dbReference type="SUPFAM" id="SSF90229">
    <property type="entry name" value="CCCH zinc finger"/>
    <property type="match status" value="1"/>
</dbReference>
<evidence type="ECO:0000256" key="7">
    <source>
        <dbReference type="ARBA" id="ARBA00022729"/>
    </source>
</evidence>
<comment type="subcellular location">
    <subcellularLocation>
        <location evidence="1">Membrane</location>
        <topology evidence="1">Single-pass type I membrane protein</topology>
    </subcellularLocation>
</comment>
<dbReference type="InterPro" id="IPR038357">
    <property type="entry name" value="KEN_sf"/>
</dbReference>
<dbReference type="InterPro" id="IPR015943">
    <property type="entry name" value="WD40/YVTN_repeat-like_dom_sf"/>
</dbReference>
<dbReference type="InterPro" id="IPR018391">
    <property type="entry name" value="PQQ_b-propeller_rpt"/>
</dbReference>
<dbReference type="Gene3D" id="4.10.1000.10">
    <property type="entry name" value="Zinc finger, CCCH-type"/>
    <property type="match status" value="1"/>
</dbReference>
<keyword evidence="5 16" id="KW-0812">Transmembrane</keyword>
<organism evidence="20">
    <name type="scientific">Picocystis salinarum</name>
    <dbReference type="NCBI Taxonomy" id="88271"/>
    <lineage>
        <taxon>Eukaryota</taxon>
        <taxon>Viridiplantae</taxon>
        <taxon>Chlorophyta</taxon>
        <taxon>Picocystophyceae</taxon>
        <taxon>Picocystales</taxon>
        <taxon>Picocystaceae</taxon>
        <taxon>Picocystis</taxon>
    </lineage>
</organism>
<dbReference type="PROSITE" id="PS00108">
    <property type="entry name" value="PROTEIN_KINASE_ST"/>
    <property type="match status" value="1"/>
</dbReference>
<dbReference type="GO" id="GO:0006397">
    <property type="term" value="P:mRNA processing"/>
    <property type="evidence" value="ECO:0007669"/>
    <property type="project" value="InterPro"/>
</dbReference>
<keyword evidence="4" id="KW-0808">Transferase</keyword>
<evidence type="ECO:0000256" key="5">
    <source>
        <dbReference type="ARBA" id="ARBA00022692"/>
    </source>
</evidence>
<sequence length="1059" mass="118512">MAGRCANEGRRKDACECRTSKGKETKRMGRNKEGRRGMWWMGNRHLWLWTFLCAWMVWNATRACCAPETALDVRETWKENQWHKHVLVGLVDGTVHAVEDETGRILWSFASGEPLVSSSNTRLDGNEKKEAVVPGADGSMYLYSPTDGTYKKMPLTAQEIVSNTPSLTHGRTSVILGSRNTKVFALHPRTGKLLQTIDSEEEKENQENQLLMKKQSEELKRAVFVGRTEYRVRSVDVITGQELWNVSFAELSQIDRTSIKGNDMFLAGWTDTQAWKGGDEHDFFAGYDNTLRKVCKETGKAKWIVKFRAPLVSGFSGDDGGNVHKFLPAPKKTEFLGQDQVDQLIIGKVNQQIYALPTKHLVLFEEDLEGKDKALVATSALNDPWECVAKEIVEVGELDDCVAHPMLPMLPMLPTPVDEGKLQISDKFLLQDPRMWFALVLAIFLIAMGIAVFFIYLARARQTFGAPLRELSQNLKPLNEVDHLPSNSSAQSLNHSNGGTSAGRILNEDGSFQVGRMEVGPGILGFGSGGTIVYEGKLDGRKVAVKRLLHQFYSLAKKEIEALIQTDENMNVVRCFAMEEDSEFVYLALEKCVGTLATVLDPFHTDSGSQSVSGKQRSAKEAMNDLGIHAELKQTSEADFPFKLTDLYNAKIRCPTELCMSAMQSIAAGVAALHTRGIVHRDLKPHNVLVTKDGKVKLSDMGLSKMLKDEQSSFENTGTSGSSGWRAPEQILYGRQTKSVDIFSMGCLLYYCFTGGRHAFGARLERDINIARGKRDLSAVEHLPEVHDLLVHLLASEPSDRPGAESILMHPVWWTPDIKLQFLCDVSDVVEHQNKTSDTNLLLILESFSSTAIGMGGWDKLLSSELLANLGQFRKYNYSSVRDLLRVIRNKKHHYQELPEELQEHLGHLPRGYLEYFTSRYPSLLLEMYSFVTEHCVDMPVFSKYFDLSLSMNGPPFSITRVTHESLGRGEGESLAPALPVAVLEEFPQRPGQPPCLFYLKTGTCKYGKDCRFHHPKEGRVRKNSAGLPIRPGAPECQHYIKTGLCKFGAMCKFHHPEI</sequence>
<dbReference type="SUPFAM" id="SSF50998">
    <property type="entry name" value="Quinoprotein alcohol dehydrogenase-like"/>
    <property type="match status" value="1"/>
</dbReference>
<evidence type="ECO:0000259" key="18">
    <source>
        <dbReference type="PROSITE" id="PS50103"/>
    </source>
</evidence>
<evidence type="ECO:0000256" key="13">
    <source>
        <dbReference type="ARBA" id="ARBA00022989"/>
    </source>
</evidence>
<keyword evidence="6 15" id="KW-0479">Metal-binding</keyword>
<evidence type="ECO:0000256" key="10">
    <source>
        <dbReference type="ARBA" id="ARBA00022777"/>
    </source>
</evidence>
<proteinExistence type="predicted"/>
<dbReference type="EMBL" id="HBIS01006463">
    <property type="protein sequence ID" value="CAE0612016.1"/>
    <property type="molecule type" value="Transcribed_RNA"/>
</dbReference>
<dbReference type="SMART" id="SM00564">
    <property type="entry name" value="PQQ"/>
    <property type="match status" value="4"/>
</dbReference>
<dbReference type="PROSITE" id="PS50103">
    <property type="entry name" value="ZF_C3H1"/>
    <property type="match status" value="2"/>
</dbReference>
<evidence type="ECO:0000256" key="16">
    <source>
        <dbReference type="SAM" id="Phobius"/>
    </source>
</evidence>
<accession>A0A7S3UGJ2</accession>
<name>A0A7S3UGJ2_9CHLO</name>
<dbReference type="InterPro" id="IPR010513">
    <property type="entry name" value="KEN_dom"/>
</dbReference>
<feature type="domain" description="KEN" evidence="19">
    <location>
        <begin position="816"/>
        <end position="948"/>
    </location>
</feature>
<dbReference type="PANTHER" id="PTHR13954">
    <property type="entry name" value="IRE1-RELATED"/>
    <property type="match status" value="1"/>
</dbReference>
<evidence type="ECO:0000259" key="17">
    <source>
        <dbReference type="PROSITE" id="PS50011"/>
    </source>
</evidence>